<keyword evidence="2" id="KW-0472">Membrane</keyword>
<feature type="compositionally biased region" description="Polar residues" evidence="1">
    <location>
        <begin position="139"/>
        <end position="154"/>
    </location>
</feature>
<feature type="compositionally biased region" description="Acidic residues" evidence="1">
    <location>
        <begin position="120"/>
        <end position="138"/>
    </location>
</feature>
<feature type="region of interest" description="Disordered" evidence="1">
    <location>
        <begin position="509"/>
        <end position="541"/>
    </location>
</feature>
<feature type="compositionally biased region" description="Basic residues" evidence="1">
    <location>
        <begin position="428"/>
        <end position="448"/>
    </location>
</feature>
<feature type="compositionally biased region" description="Polar residues" evidence="1">
    <location>
        <begin position="109"/>
        <end position="119"/>
    </location>
</feature>
<evidence type="ECO:0000256" key="2">
    <source>
        <dbReference type="SAM" id="Phobius"/>
    </source>
</evidence>
<proteinExistence type="predicted"/>
<organism evidence="3 4">
    <name type="scientific">Protopolystoma xenopodis</name>
    <dbReference type="NCBI Taxonomy" id="117903"/>
    <lineage>
        <taxon>Eukaryota</taxon>
        <taxon>Metazoa</taxon>
        <taxon>Spiralia</taxon>
        <taxon>Lophotrochozoa</taxon>
        <taxon>Platyhelminthes</taxon>
        <taxon>Monogenea</taxon>
        <taxon>Polyopisthocotylea</taxon>
        <taxon>Polystomatidea</taxon>
        <taxon>Polystomatidae</taxon>
        <taxon>Protopolystoma</taxon>
    </lineage>
</organism>
<feature type="compositionally biased region" description="Polar residues" evidence="1">
    <location>
        <begin position="73"/>
        <end position="97"/>
    </location>
</feature>
<feature type="region of interest" description="Disordered" evidence="1">
    <location>
        <begin position="276"/>
        <end position="309"/>
    </location>
</feature>
<feature type="transmembrane region" description="Helical" evidence="2">
    <location>
        <begin position="559"/>
        <end position="579"/>
    </location>
</feature>
<evidence type="ECO:0000313" key="3">
    <source>
        <dbReference type="EMBL" id="VEL35889.1"/>
    </source>
</evidence>
<dbReference type="Proteomes" id="UP000784294">
    <property type="component" value="Unassembled WGS sequence"/>
</dbReference>
<accession>A0A448XG04</accession>
<keyword evidence="2" id="KW-0812">Transmembrane</keyword>
<reference evidence="3" key="1">
    <citation type="submission" date="2018-11" db="EMBL/GenBank/DDBJ databases">
        <authorList>
            <consortium name="Pathogen Informatics"/>
        </authorList>
    </citation>
    <scope>NUCLEOTIDE SEQUENCE</scope>
</reference>
<feature type="region of interest" description="Disordered" evidence="1">
    <location>
        <begin position="1"/>
        <end position="263"/>
    </location>
</feature>
<feature type="compositionally biased region" description="Low complexity" evidence="1">
    <location>
        <begin position="363"/>
        <end position="379"/>
    </location>
</feature>
<sequence>MSNKAGTSQPSRKSHQKKRNNPIAPRVSSNGNKLSIKDGEDEEKEDRNDVMEAGGVDGDGLDLETERDESLITPVTSWQTNSVASSQLQKNQLQQHSRANVRRRANANSCETSSNTPSSLDDEPEDEEDHDDEEDEETSTSYSHTGDINRSRQPAQAVGIATGASPVVLPVRKKKSQLVATAASGIRSAGSMASTPSSSPSSGFSRHDGLVGSGRTLKQSTSSSASSTSSDQFHQISGPRHRPTNSAITKSPSPPPVSSATHSIISVSSACPAFSSANPLGLGKPASPAPSDGSNSHEPWRQQNSRARGQHRTLALVPSNGPGQRSGRFLAASGSYYYHGQSQPLYHQHPHHQQPHKVGGPASGQVVSSSSSCSASSTSPPQPGWSTSGRYSTGGPVYSGSGSFSSSRGSQVGPLASIVAGSVGPGSYHHHQQQQPHNVHHHNLHGHSYHNFQHQLHHHNHASHHQRGSLGGGSVGGYQQRNSLSRYLTYHSSKLTTCQNSGSILSGSRIPCSEMDSRRDSAGSNECNELRSLSSPQPSAAEIGSNSAYESSLAWNKSVSFIFTINYIYIYIILLRQLITWFKNFARLLAA</sequence>
<dbReference type="EMBL" id="CAAALY010250909">
    <property type="protein sequence ID" value="VEL35889.1"/>
    <property type="molecule type" value="Genomic_DNA"/>
</dbReference>
<dbReference type="AlphaFoldDB" id="A0A448XG04"/>
<feature type="compositionally biased region" description="Basic residues" evidence="1">
    <location>
        <begin position="455"/>
        <end position="467"/>
    </location>
</feature>
<feature type="compositionally biased region" description="Polar residues" evidence="1">
    <location>
        <begin position="522"/>
        <end position="541"/>
    </location>
</feature>
<evidence type="ECO:0000313" key="4">
    <source>
        <dbReference type="Proteomes" id="UP000784294"/>
    </source>
</evidence>
<feature type="compositionally biased region" description="Low complexity" evidence="1">
    <location>
        <begin position="220"/>
        <end position="230"/>
    </location>
</feature>
<keyword evidence="4" id="KW-1185">Reference proteome</keyword>
<feature type="region of interest" description="Disordered" evidence="1">
    <location>
        <begin position="417"/>
        <end position="476"/>
    </location>
</feature>
<keyword evidence="2" id="KW-1133">Transmembrane helix</keyword>
<feature type="compositionally biased region" description="Polar residues" evidence="1">
    <location>
        <begin position="292"/>
        <end position="307"/>
    </location>
</feature>
<gene>
    <name evidence="3" type="ORF">PXEA_LOCUS29329</name>
</gene>
<feature type="compositionally biased region" description="Polar residues" evidence="1">
    <location>
        <begin position="1"/>
        <end position="11"/>
    </location>
</feature>
<feature type="compositionally biased region" description="Low complexity" evidence="1">
    <location>
        <begin position="188"/>
        <end position="204"/>
    </location>
</feature>
<comment type="caution">
    <text evidence="3">The sequence shown here is derived from an EMBL/GenBank/DDBJ whole genome shotgun (WGS) entry which is preliminary data.</text>
</comment>
<protein>
    <submittedName>
        <fullName evidence="3">Uncharacterized protein</fullName>
    </submittedName>
</protein>
<evidence type="ECO:0000256" key="1">
    <source>
        <dbReference type="SAM" id="MobiDB-lite"/>
    </source>
</evidence>
<name>A0A448XG04_9PLAT</name>
<feature type="region of interest" description="Disordered" evidence="1">
    <location>
        <begin position="341"/>
        <end position="391"/>
    </location>
</feature>